<evidence type="ECO:0000313" key="3">
    <source>
        <dbReference type="EMBL" id="VTS00088.1"/>
    </source>
</evidence>
<sequence>MSEKKVALVTGSGKRRVGSHVAEALAQRGFTVAVHYRTSETEAKETAAKLEAQFGVGTLLVQADLADEAAVKRLVSTTRDRFGRIDALVNCAAIWNRKALEDVTAADVREHCDANLLGTFLMCQHVGLAMVQQPTGGCIVNVGDWADARPYRDFAAYFPSKAAIPGLTRVFAVELGARNPNVRVNAVLPGPVMLPPEVGTAERDEVVAGTLVKREGSPAHIAKAVLHFLDNDFVTGTCLPVDGGRSVFANGY</sequence>
<keyword evidence="4" id="KW-1185">Reference proteome</keyword>
<dbReference type="KEGG" id="gms:SOIL9_83010"/>
<dbReference type="Proteomes" id="UP000464178">
    <property type="component" value="Chromosome"/>
</dbReference>
<dbReference type="AlphaFoldDB" id="A0A6P2DGL1"/>
<dbReference type="GO" id="GO:0016491">
    <property type="term" value="F:oxidoreductase activity"/>
    <property type="evidence" value="ECO:0007669"/>
    <property type="project" value="UniProtKB-KW"/>
</dbReference>
<dbReference type="Gene3D" id="3.40.50.720">
    <property type="entry name" value="NAD(P)-binding Rossmann-like Domain"/>
    <property type="match status" value="1"/>
</dbReference>
<accession>A0A6P2DGL1</accession>
<dbReference type="PANTHER" id="PTHR43639:SF1">
    <property type="entry name" value="SHORT-CHAIN DEHYDROGENASE_REDUCTASE FAMILY PROTEIN"/>
    <property type="match status" value="1"/>
</dbReference>
<dbReference type="InterPro" id="IPR002347">
    <property type="entry name" value="SDR_fam"/>
</dbReference>
<dbReference type="PANTHER" id="PTHR43639">
    <property type="entry name" value="OXIDOREDUCTASE, SHORT-CHAIN DEHYDROGENASE/REDUCTASE FAMILY (AFU_ORTHOLOGUE AFUA_5G02870)"/>
    <property type="match status" value="1"/>
</dbReference>
<dbReference type="EMBL" id="LR593886">
    <property type="protein sequence ID" value="VTS00088.1"/>
    <property type="molecule type" value="Genomic_DNA"/>
</dbReference>
<protein>
    <submittedName>
        <fullName evidence="3">Uncharacterized protein</fullName>
    </submittedName>
</protein>
<organism evidence="3 4">
    <name type="scientific">Gemmata massiliana</name>
    <dbReference type="NCBI Taxonomy" id="1210884"/>
    <lineage>
        <taxon>Bacteria</taxon>
        <taxon>Pseudomonadati</taxon>
        <taxon>Planctomycetota</taxon>
        <taxon>Planctomycetia</taxon>
        <taxon>Gemmatales</taxon>
        <taxon>Gemmataceae</taxon>
        <taxon>Gemmata</taxon>
    </lineage>
</organism>
<dbReference type="InterPro" id="IPR036291">
    <property type="entry name" value="NAD(P)-bd_dom_sf"/>
</dbReference>
<comment type="similarity">
    <text evidence="1">Belongs to the short-chain dehydrogenases/reductases (SDR) family.</text>
</comment>
<keyword evidence="2" id="KW-0560">Oxidoreductase</keyword>
<evidence type="ECO:0000256" key="1">
    <source>
        <dbReference type="ARBA" id="ARBA00006484"/>
    </source>
</evidence>
<evidence type="ECO:0000313" key="4">
    <source>
        <dbReference type="Proteomes" id="UP000464178"/>
    </source>
</evidence>
<dbReference type="FunFam" id="3.40.50.720:FF:000084">
    <property type="entry name" value="Short-chain dehydrogenase reductase"/>
    <property type="match status" value="1"/>
</dbReference>
<dbReference type="SUPFAM" id="SSF51735">
    <property type="entry name" value="NAD(P)-binding Rossmann-fold domains"/>
    <property type="match status" value="1"/>
</dbReference>
<name>A0A6P2DGL1_9BACT</name>
<proteinExistence type="inferred from homology"/>
<evidence type="ECO:0000256" key="2">
    <source>
        <dbReference type="ARBA" id="ARBA00023002"/>
    </source>
</evidence>
<dbReference type="PRINTS" id="PR00081">
    <property type="entry name" value="GDHRDH"/>
</dbReference>
<gene>
    <name evidence="3" type="ORF">SOIL9_83010</name>
</gene>
<dbReference type="RefSeq" id="WP_162672067.1">
    <property type="nucleotide sequence ID" value="NZ_LR593886.1"/>
</dbReference>
<dbReference type="PRINTS" id="PR00080">
    <property type="entry name" value="SDRFAMILY"/>
</dbReference>
<dbReference type="Pfam" id="PF13561">
    <property type="entry name" value="adh_short_C2"/>
    <property type="match status" value="1"/>
</dbReference>
<reference evidence="3 4" key="1">
    <citation type="submission" date="2019-05" db="EMBL/GenBank/DDBJ databases">
        <authorList>
            <consortium name="Science for Life Laboratories"/>
        </authorList>
    </citation>
    <scope>NUCLEOTIDE SEQUENCE [LARGE SCALE GENOMIC DNA]</scope>
    <source>
        <strain evidence="3">Soil9</strain>
    </source>
</reference>